<dbReference type="EMBL" id="CM017709">
    <property type="protein sequence ID" value="TYG54141.1"/>
    <property type="molecule type" value="Genomic_DNA"/>
</dbReference>
<accession>A0A5D2B9Y2</accession>
<reference evidence="1 2" key="1">
    <citation type="submission" date="2019-06" db="EMBL/GenBank/DDBJ databases">
        <title>WGS assembly of Gossypium darwinii.</title>
        <authorList>
            <person name="Chen Z.J."/>
            <person name="Sreedasyam A."/>
            <person name="Ando A."/>
            <person name="Song Q."/>
            <person name="De L."/>
            <person name="Hulse-Kemp A."/>
            <person name="Ding M."/>
            <person name="Ye W."/>
            <person name="Kirkbride R."/>
            <person name="Jenkins J."/>
            <person name="Plott C."/>
            <person name="Lovell J."/>
            <person name="Lin Y.-M."/>
            <person name="Vaughn R."/>
            <person name="Liu B."/>
            <person name="Li W."/>
            <person name="Simpson S."/>
            <person name="Scheffler B."/>
            <person name="Saski C."/>
            <person name="Grover C."/>
            <person name="Hu G."/>
            <person name="Conover J."/>
            <person name="Carlson J."/>
            <person name="Shu S."/>
            <person name="Boston L."/>
            <person name="Williams M."/>
            <person name="Peterson D."/>
            <person name="Mcgee K."/>
            <person name="Jones D."/>
            <person name="Wendel J."/>
            <person name="Stelly D."/>
            <person name="Grimwood J."/>
            <person name="Schmutz J."/>
        </authorList>
    </citation>
    <scope>NUCLEOTIDE SEQUENCE [LARGE SCALE GENOMIC DNA]</scope>
    <source>
        <strain evidence="1">1808015.09</strain>
    </source>
</reference>
<name>A0A5D2B9Y2_GOSDA</name>
<evidence type="ECO:0000313" key="1">
    <source>
        <dbReference type="EMBL" id="TYG54141.1"/>
    </source>
</evidence>
<dbReference type="AlphaFoldDB" id="A0A5D2B9Y2"/>
<proteinExistence type="predicted"/>
<protein>
    <submittedName>
        <fullName evidence="1">Uncharacterized protein</fullName>
    </submittedName>
</protein>
<sequence length="40" mass="4857">MKRRLSEQYEISEASSISDKVGDLLSHYPDDFWYFWILCK</sequence>
<keyword evidence="2" id="KW-1185">Reference proteome</keyword>
<dbReference type="Proteomes" id="UP000323506">
    <property type="component" value="Chromosome D09"/>
</dbReference>
<evidence type="ECO:0000313" key="2">
    <source>
        <dbReference type="Proteomes" id="UP000323506"/>
    </source>
</evidence>
<organism evidence="1 2">
    <name type="scientific">Gossypium darwinii</name>
    <name type="common">Darwin's cotton</name>
    <name type="synonym">Gossypium barbadense var. darwinii</name>
    <dbReference type="NCBI Taxonomy" id="34276"/>
    <lineage>
        <taxon>Eukaryota</taxon>
        <taxon>Viridiplantae</taxon>
        <taxon>Streptophyta</taxon>
        <taxon>Embryophyta</taxon>
        <taxon>Tracheophyta</taxon>
        <taxon>Spermatophyta</taxon>
        <taxon>Magnoliopsida</taxon>
        <taxon>eudicotyledons</taxon>
        <taxon>Gunneridae</taxon>
        <taxon>Pentapetalae</taxon>
        <taxon>rosids</taxon>
        <taxon>malvids</taxon>
        <taxon>Malvales</taxon>
        <taxon>Malvaceae</taxon>
        <taxon>Malvoideae</taxon>
        <taxon>Gossypium</taxon>
    </lineage>
</organism>
<gene>
    <name evidence="1" type="ORF">ES288_D09G165200v1</name>
</gene>